<dbReference type="NCBIfam" id="TIGR03713">
    <property type="entry name" value="acc_sec_asp1"/>
    <property type="match status" value="1"/>
</dbReference>
<protein>
    <submittedName>
        <fullName evidence="1">Glycosyltransferase Gtf1</fullName>
    </submittedName>
</protein>
<evidence type="ECO:0000313" key="1">
    <source>
        <dbReference type="EMBL" id="RSJ14010.1"/>
    </source>
</evidence>
<keyword evidence="1" id="KW-0808">Transferase</keyword>
<gene>
    <name evidence="1" type="primary">gtf1_1</name>
    <name evidence="1" type="ORF">D8836_03495</name>
</gene>
<evidence type="ECO:0000313" key="2">
    <source>
        <dbReference type="Proteomes" id="UP000267438"/>
    </source>
</evidence>
<dbReference type="Pfam" id="PF16993">
    <property type="entry name" value="Asp1"/>
    <property type="match status" value="1"/>
</dbReference>
<dbReference type="GO" id="GO:0015031">
    <property type="term" value="P:protein transport"/>
    <property type="evidence" value="ECO:0007669"/>
    <property type="project" value="InterPro"/>
</dbReference>
<dbReference type="AlphaFoldDB" id="A0A428EK71"/>
<sequence>MYYFIPAWYGAERKWHVDLIPWYFSHFRFEFDDSFSQIRIFQRQGMDSRLLVLAYQPHLRYFLHRHGVLETDTYSVFDVMQDFHNLHTQVLTIRDIEWDNDCEFIYSPFTIIVQKNGKKFAKVEHGVEGFISDIQYFEPNGQVDMHYIMDDRGFVSSVIFFEDGQATYQEYLNPKGVWQFRERLKEGGRIEVNPIFGYRFKALIYQNMGDLVAEFFENYLQKHVKNEDIFMIPSHSHHDQFVLDRLPSANPKLLSLFIGRNPQDTFRDLDLTFEKSDLILVDRDDSLRLLQDLYPERMYQFRYLSSFDTRLRLGRSQTKKESIIFYQLDFEHGLDSQSLFQVLSFVAENKDTEVIFGAFAARQDQMDEVEAIVEVIIQENFLVETLKKDLDYGDAENHLDENQHQNLRFQFVNLNDELELIKTLEFVRLIVDFNNYPHTYTQIAGISAGIPQINLVETVYVEHLKNGYLLADVAEFSKAAHYYTDRLKEWNESLIYSIEKIKEYTGQRFLEKLENWIEEVQNVKGT</sequence>
<proteinExistence type="predicted"/>
<organism evidence="1 2">
    <name type="scientific">Streptococcus mitis</name>
    <dbReference type="NCBI Taxonomy" id="28037"/>
    <lineage>
        <taxon>Bacteria</taxon>
        <taxon>Bacillati</taxon>
        <taxon>Bacillota</taxon>
        <taxon>Bacilli</taxon>
        <taxon>Lactobacillales</taxon>
        <taxon>Streptococcaceae</taxon>
        <taxon>Streptococcus</taxon>
        <taxon>Streptococcus mitis group</taxon>
    </lineage>
</organism>
<dbReference type="RefSeq" id="WP_125393181.1">
    <property type="nucleotide sequence ID" value="NZ_RJOH01000004.1"/>
</dbReference>
<dbReference type="GO" id="GO:0016740">
    <property type="term" value="F:transferase activity"/>
    <property type="evidence" value="ECO:0007669"/>
    <property type="project" value="UniProtKB-KW"/>
</dbReference>
<reference evidence="1 2" key="1">
    <citation type="submission" date="2018-11" db="EMBL/GenBank/DDBJ databases">
        <title>Species Designations Belie Phenotypic and Genotypic Heterogeneity in Oral Streptococci.</title>
        <authorList>
            <person name="Velsko I."/>
        </authorList>
    </citation>
    <scope>NUCLEOTIDE SEQUENCE [LARGE SCALE GENOMIC DNA]</scope>
    <source>
        <strain evidence="1 2">BCC06</strain>
    </source>
</reference>
<name>A0A428EK71_STRMT</name>
<dbReference type="EMBL" id="RJOH01000004">
    <property type="protein sequence ID" value="RSJ14010.1"/>
    <property type="molecule type" value="Genomic_DNA"/>
</dbReference>
<dbReference type="InterPro" id="IPR022372">
    <property type="entry name" value="Accessory_SS_Asp1"/>
</dbReference>
<accession>A0A428EK71</accession>
<dbReference type="Proteomes" id="UP000267438">
    <property type="component" value="Unassembled WGS sequence"/>
</dbReference>
<comment type="caution">
    <text evidence="1">The sequence shown here is derived from an EMBL/GenBank/DDBJ whole genome shotgun (WGS) entry which is preliminary data.</text>
</comment>